<accession>A0A426YBQ5</accession>
<evidence type="ECO:0000313" key="2">
    <source>
        <dbReference type="Proteomes" id="UP000287651"/>
    </source>
</evidence>
<sequence length="81" mass="9568">MVRVTRELDYFSAHIRLREPDKSKDKAEWAKGARKRRQVRRGSATQKVKCRLEMRWSEERHSVAEANLPIVKEGMQMQDNG</sequence>
<protein>
    <submittedName>
        <fullName evidence="1">Uncharacterized protein</fullName>
    </submittedName>
</protein>
<comment type="caution">
    <text evidence="1">The sequence shown here is derived from an EMBL/GenBank/DDBJ whole genome shotgun (WGS) entry which is preliminary data.</text>
</comment>
<proteinExistence type="predicted"/>
<dbReference type="Proteomes" id="UP000287651">
    <property type="component" value="Unassembled WGS sequence"/>
</dbReference>
<dbReference type="AlphaFoldDB" id="A0A426YBQ5"/>
<organism evidence="1 2">
    <name type="scientific">Ensete ventricosum</name>
    <name type="common">Abyssinian banana</name>
    <name type="synonym">Musa ensete</name>
    <dbReference type="NCBI Taxonomy" id="4639"/>
    <lineage>
        <taxon>Eukaryota</taxon>
        <taxon>Viridiplantae</taxon>
        <taxon>Streptophyta</taxon>
        <taxon>Embryophyta</taxon>
        <taxon>Tracheophyta</taxon>
        <taxon>Spermatophyta</taxon>
        <taxon>Magnoliopsida</taxon>
        <taxon>Liliopsida</taxon>
        <taxon>Zingiberales</taxon>
        <taxon>Musaceae</taxon>
        <taxon>Ensete</taxon>
    </lineage>
</organism>
<name>A0A426YBQ5_ENSVE</name>
<gene>
    <name evidence="1" type="ORF">B296_00025948</name>
</gene>
<reference evidence="1 2" key="1">
    <citation type="journal article" date="2014" name="Agronomy (Basel)">
        <title>A Draft Genome Sequence for Ensete ventricosum, the Drought-Tolerant Tree Against Hunger.</title>
        <authorList>
            <person name="Harrison J."/>
            <person name="Moore K.A."/>
            <person name="Paszkiewicz K."/>
            <person name="Jones T."/>
            <person name="Grant M."/>
            <person name="Ambacheew D."/>
            <person name="Muzemil S."/>
            <person name="Studholme D.J."/>
        </authorList>
    </citation>
    <scope>NUCLEOTIDE SEQUENCE [LARGE SCALE GENOMIC DNA]</scope>
</reference>
<dbReference type="EMBL" id="AMZH03013528">
    <property type="protein sequence ID" value="RRT49120.1"/>
    <property type="molecule type" value="Genomic_DNA"/>
</dbReference>
<evidence type="ECO:0000313" key="1">
    <source>
        <dbReference type="EMBL" id="RRT49120.1"/>
    </source>
</evidence>